<dbReference type="OrthoDB" id="9804578at2"/>
<sequence length="278" mass="29552">MNRYQRLFEQLHQRQQGAFIPFVTLGDPNPELSLAIIDTLVQAGADGLELGLPFSDPVADGPTIQAANVRALAAGTTRQQVFAIIRTIRQRYPELPMGLLVYANLTLNPSLGEFYQQCAEAGVDSVLVADVPIRSAQPFIDAAKQHGIAPVLLAPPDADQETLQYIAAHSEGYVYLLSRVGVTGAEQEMATPAAQTLTRLREAASTPPLLGFGISTPAHVQAALAAGAAGAICGSAIVAIIAAYQHDPQQLLLRLSQFVQAMKQATNNPAEPLPTTQI</sequence>
<dbReference type="InterPro" id="IPR018204">
    <property type="entry name" value="Trp_synthase_alpha_AS"/>
</dbReference>
<evidence type="ECO:0000256" key="6">
    <source>
        <dbReference type="ARBA" id="ARBA00023141"/>
    </source>
</evidence>
<feature type="transmembrane region" description="Helical" evidence="11">
    <location>
        <begin position="222"/>
        <end position="244"/>
    </location>
</feature>
<reference evidence="13" key="1">
    <citation type="submission" date="2016-10" db="EMBL/GenBank/DDBJ databases">
        <authorList>
            <person name="Varghese N."/>
            <person name="Submissions S."/>
        </authorList>
    </citation>
    <scope>NUCLEOTIDE SEQUENCE [LARGE SCALE GENOMIC DNA]</scope>
    <source>
        <strain evidence="13">CGMCC 1.10824</strain>
    </source>
</reference>
<keyword evidence="6 9" id="KW-0057">Aromatic amino acid biosynthesis</keyword>
<dbReference type="Gene3D" id="3.20.20.70">
    <property type="entry name" value="Aldolase class I"/>
    <property type="match status" value="1"/>
</dbReference>
<evidence type="ECO:0000256" key="7">
    <source>
        <dbReference type="ARBA" id="ARBA00023239"/>
    </source>
</evidence>
<feature type="active site" description="Proton acceptor" evidence="9">
    <location>
        <position position="49"/>
    </location>
</feature>
<comment type="subunit">
    <text evidence="3 9">Tetramer of two alpha and two beta chains.</text>
</comment>
<keyword evidence="11" id="KW-1133">Transmembrane helix</keyword>
<evidence type="ECO:0000256" key="3">
    <source>
        <dbReference type="ARBA" id="ARBA00011270"/>
    </source>
</evidence>
<dbReference type="PROSITE" id="PS00167">
    <property type="entry name" value="TRP_SYNTHASE_ALPHA"/>
    <property type="match status" value="1"/>
</dbReference>
<evidence type="ECO:0000256" key="2">
    <source>
        <dbReference type="ARBA" id="ARBA00004733"/>
    </source>
</evidence>
<dbReference type="SUPFAM" id="SSF51366">
    <property type="entry name" value="Ribulose-phoshate binding barrel"/>
    <property type="match status" value="1"/>
</dbReference>
<dbReference type="GO" id="GO:0004834">
    <property type="term" value="F:tryptophan synthase activity"/>
    <property type="evidence" value="ECO:0007669"/>
    <property type="project" value="UniProtKB-UniRule"/>
</dbReference>
<dbReference type="AlphaFoldDB" id="A0A1G6CAY6"/>
<evidence type="ECO:0000256" key="10">
    <source>
        <dbReference type="RuleBase" id="RU003662"/>
    </source>
</evidence>
<dbReference type="InterPro" id="IPR013785">
    <property type="entry name" value="Aldolase_TIM"/>
</dbReference>
<keyword evidence="11" id="KW-0472">Membrane</keyword>
<evidence type="ECO:0000313" key="13">
    <source>
        <dbReference type="Proteomes" id="UP000199626"/>
    </source>
</evidence>
<dbReference type="Pfam" id="PF00290">
    <property type="entry name" value="Trp_syntA"/>
    <property type="match status" value="1"/>
</dbReference>
<keyword evidence="7 9" id="KW-0456">Lyase</keyword>
<accession>A0A1G6CAY6</accession>
<evidence type="ECO:0000256" key="1">
    <source>
        <dbReference type="ARBA" id="ARBA00003365"/>
    </source>
</evidence>
<comment type="pathway">
    <text evidence="2 9">Amino-acid biosynthesis; L-tryptophan biosynthesis; L-tryptophan from chorismate: step 5/5.</text>
</comment>
<comment type="function">
    <text evidence="1 9">The alpha subunit is responsible for the aldol cleavage of indoleglycerol phosphate to indole and glyceraldehyde 3-phosphate.</text>
</comment>
<keyword evidence="4 9" id="KW-0028">Amino-acid biosynthesis</keyword>
<protein>
    <recommendedName>
        <fullName evidence="9">Tryptophan synthase alpha chain</fullName>
        <ecNumber evidence="9">4.2.1.20</ecNumber>
    </recommendedName>
</protein>
<dbReference type="FunFam" id="3.20.20.70:FF:000037">
    <property type="entry name" value="Tryptophan synthase alpha chain"/>
    <property type="match status" value="1"/>
</dbReference>
<keyword evidence="13" id="KW-1185">Reference proteome</keyword>
<keyword evidence="5 9" id="KW-0822">Tryptophan biosynthesis</keyword>
<dbReference type="RefSeq" id="WP_092592699.1">
    <property type="nucleotide sequence ID" value="NZ_FMXN01000005.1"/>
</dbReference>
<feature type="active site" description="Proton acceptor" evidence="9">
    <location>
        <position position="60"/>
    </location>
</feature>
<comment type="catalytic activity">
    <reaction evidence="8 9">
        <text>(1S,2R)-1-C-(indol-3-yl)glycerol 3-phosphate + L-serine = D-glyceraldehyde 3-phosphate + L-tryptophan + H2O</text>
        <dbReference type="Rhea" id="RHEA:10532"/>
        <dbReference type="ChEBI" id="CHEBI:15377"/>
        <dbReference type="ChEBI" id="CHEBI:33384"/>
        <dbReference type="ChEBI" id="CHEBI:57912"/>
        <dbReference type="ChEBI" id="CHEBI:58866"/>
        <dbReference type="ChEBI" id="CHEBI:59776"/>
        <dbReference type="EC" id="4.2.1.20"/>
    </reaction>
</comment>
<dbReference type="STRING" id="1159017.SAMN02927930_01173"/>
<dbReference type="Proteomes" id="UP000199626">
    <property type="component" value="Unassembled WGS sequence"/>
</dbReference>
<gene>
    <name evidence="9" type="primary">trpA</name>
    <name evidence="12" type="ORF">SAMN02927930_01173</name>
</gene>
<dbReference type="InterPro" id="IPR011060">
    <property type="entry name" value="RibuloseP-bd_barrel"/>
</dbReference>
<dbReference type="CDD" id="cd04724">
    <property type="entry name" value="Tryptophan_synthase_alpha"/>
    <property type="match status" value="1"/>
</dbReference>
<evidence type="ECO:0000256" key="4">
    <source>
        <dbReference type="ARBA" id="ARBA00022605"/>
    </source>
</evidence>
<dbReference type="NCBIfam" id="TIGR00262">
    <property type="entry name" value="trpA"/>
    <property type="match status" value="1"/>
</dbReference>
<dbReference type="UniPathway" id="UPA00035">
    <property type="reaction ID" value="UER00044"/>
</dbReference>
<evidence type="ECO:0000256" key="8">
    <source>
        <dbReference type="ARBA" id="ARBA00049047"/>
    </source>
</evidence>
<comment type="similarity">
    <text evidence="9 10">Belongs to the TrpA family.</text>
</comment>
<dbReference type="EMBL" id="FMXN01000005">
    <property type="protein sequence ID" value="SDB29994.1"/>
    <property type="molecule type" value="Genomic_DNA"/>
</dbReference>
<dbReference type="HAMAP" id="MF_00131">
    <property type="entry name" value="Trp_synth_alpha"/>
    <property type="match status" value="1"/>
</dbReference>
<dbReference type="InterPro" id="IPR002028">
    <property type="entry name" value="Trp_synthase_suA"/>
</dbReference>
<dbReference type="PANTHER" id="PTHR43406">
    <property type="entry name" value="TRYPTOPHAN SYNTHASE, ALPHA CHAIN"/>
    <property type="match status" value="1"/>
</dbReference>
<evidence type="ECO:0000256" key="11">
    <source>
        <dbReference type="SAM" id="Phobius"/>
    </source>
</evidence>
<dbReference type="PANTHER" id="PTHR43406:SF1">
    <property type="entry name" value="TRYPTOPHAN SYNTHASE ALPHA CHAIN, CHLOROPLASTIC"/>
    <property type="match status" value="1"/>
</dbReference>
<organism evidence="12 13">
    <name type="scientific">Pseudidiomarina indica</name>
    <dbReference type="NCBI Taxonomy" id="1159017"/>
    <lineage>
        <taxon>Bacteria</taxon>
        <taxon>Pseudomonadati</taxon>
        <taxon>Pseudomonadota</taxon>
        <taxon>Gammaproteobacteria</taxon>
        <taxon>Alteromonadales</taxon>
        <taxon>Idiomarinaceae</taxon>
        <taxon>Pseudidiomarina</taxon>
    </lineage>
</organism>
<keyword evidence="11" id="KW-0812">Transmembrane</keyword>
<proteinExistence type="inferred from homology"/>
<dbReference type="GO" id="GO:0005829">
    <property type="term" value="C:cytosol"/>
    <property type="evidence" value="ECO:0007669"/>
    <property type="project" value="TreeGrafter"/>
</dbReference>
<dbReference type="EC" id="4.2.1.20" evidence="9"/>
<evidence type="ECO:0000256" key="9">
    <source>
        <dbReference type="HAMAP-Rule" id="MF_00131"/>
    </source>
</evidence>
<evidence type="ECO:0000313" key="12">
    <source>
        <dbReference type="EMBL" id="SDB29994.1"/>
    </source>
</evidence>
<name>A0A1G6CAY6_9GAMM</name>
<evidence type="ECO:0000256" key="5">
    <source>
        <dbReference type="ARBA" id="ARBA00022822"/>
    </source>
</evidence>